<organism evidence="4 5">
    <name type="scientific">Caballeronia novacaledonica</name>
    <dbReference type="NCBI Taxonomy" id="1544861"/>
    <lineage>
        <taxon>Bacteria</taxon>
        <taxon>Pseudomonadati</taxon>
        <taxon>Pseudomonadota</taxon>
        <taxon>Betaproteobacteria</taxon>
        <taxon>Burkholderiales</taxon>
        <taxon>Burkholderiaceae</taxon>
        <taxon>Caballeronia</taxon>
    </lineage>
</organism>
<keyword evidence="5" id="KW-1185">Reference proteome</keyword>
<keyword evidence="2" id="KW-0560">Oxidoreductase</keyword>
<proteinExistence type="inferred from homology"/>
<dbReference type="InterPro" id="IPR002347">
    <property type="entry name" value="SDR_fam"/>
</dbReference>
<dbReference type="CDD" id="cd05374">
    <property type="entry name" value="17beta-HSD-like_SDR_c"/>
    <property type="match status" value="1"/>
</dbReference>
<dbReference type="InterPro" id="IPR020904">
    <property type="entry name" value="Sc_DH/Rdtase_CS"/>
</dbReference>
<dbReference type="AlphaFoldDB" id="A0A2U3I0D4"/>
<dbReference type="Gene3D" id="3.40.50.720">
    <property type="entry name" value="NAD(P)-binding Rossmann-like Domain"/>
    <property type="match status" value="1"/>
</dbReference>
<dbReference type="OrthoDB" id="9789083at2"/>
<name>A0A2U3I0D4_9BURK</name>
<dbReference type="InterPro" id="IPR036291">
    <property type="entry name" value="NAD(P)-bd_dom_sf"/>
</dbReference>
<dbReference type="EMBL" id="OGTP01000002">
    <property type="protein sequence ID" value="SPB13560.1"/>
    <property type="molecule type" value="Genomic_DNA"/>
</dbReference>
<gene>
    <name evidence="4" type="ORF">NOV72_00824</name>
</gene>
<dbReference type="NCBIfam" id="NF004824">
    <property type="entry name" value="PRK06180.1"/>
    <property type="match status" value="1"/>
</dbReference>
<dbReference type="GO" id="GO:0016491">
    <property type="term" value="F:oxidoreductase activity"/>
    <property type="evidence" value="ECO:0007669"/>
    <property type="project" value="UniProtKB-KW"/>
</dbReference>
<dbReference type="PRINTS" id="PR00081">
    <property type="entry name" value="GDHRDH"/>
</dbReference>
<evidence type="ECO:0000313" key="4">
    <source>
        <dbReference type="EMBL" id="SPB13560.1"/>
    </source>
</evidence>
<protein>
    <submittedName>
        <fullName evidence="4">Short-chain dehydrogenase</fullName>
    </submittedName>
</protein>
<dbReference type="InterPro" id="IPR051911">
    <property type="entry name" value="SDR_oxidoreductase"/>
</dbReference>
<dbReference type="PROSITE" id="PS00061">
    <property type="entry name" value="ADH_SHORT"/>
    <property type="match status" value="1"/>
</dbReference>
<evidence type="ECO:0000256" key="3">
    <source>
        <dbReference type="RuleBase" id="RU000363"/>
    </source>
</evidence>
<dbReference type="Pfam" id="PF00106">
    <property type="entry name" value="adh_short"/>
    <property type="match status" value="1"/>
</dbReference>
<accession>A0A2U3I0D4</accession>
<dbReference type="RefSeq" id="WP_106853337.1">
    <property type="nucleotide sequence ID" value="NZ_OGTP01000002.1"/>
</dbReference>
<dbReference type="Proteomes" id="UP000238169">
    <property type="component" value="Unassembled WGS sequence"/>
</dbReference>
<evidence type="ECO:0000313" key="5">
    <source>
        <dbReference type="Proteomes" id="UP000238169"/>
    </source>
</evidence>
<dbReference type="PANTHER" id="PTHR43976">
    <property type="entry name" value="SHORT CHAIN DEHYDROGENASE"/>
    <property type="match status" value="1"/>
</dbReference>
<dbReference type="SUPFAM" id="SSF51735">
    <property type="entry name" value="NAD(P)-binding Rossmann-fold domains"/>
    <property type="match status" value="1"/>
</dbReference>
<dbReference type="PRINTS" id="PR00080">
    <property type="entry name" value="SDRFAMILY"/>
</dbReference>
<evidence type="ECO:0000256" key="2">
    <source>
        <dbReference type="ARBA" id="ARBA00023002"/>
    </source>
</evidence>
<dbReference type="PANTHER" id="PTHR43976:SF16">
    <property type="entry name" value="SHORT-CHAIN DEHYDROGENASE_REDUCTASE FAMILY PROTEIN"/>
    <property type="match status" value="1"/>
</dbReference>
<sequence length="290" mass="30818">MSASSNGNDGNNDTPVWFITGCSTGFGRELACAVIEKGWRAVVAARDPASVADIVERARGRAIAVRLDVTRADEIKSAIGDAYAAFGHIDVLVNNAGFGYLSAVEEGEDDEVRAMFEANFFGAAAMIRAVLPRMRERRSGHVVNITSVGGLVGNPGSGYYAATKFALEGLGEALARETESLGIKVTAVEPGPFRTDWAGRSLKQTRTPIDDYAQTSGSRRAAIAERSGKQPGDPARAAQVIIEAVTSPEPPGHLVLGGPGLELVRNKLAKLTAEIDAWQARSEWTDHPEQ</sequence>
<comment type="similarity">
    <text evidence="1 3">Belongs to the short-chain dehydrogenases/reductases (SDR) family.</text>
</comment>
<reference evidence="5" key="1">
    <citation type="submission" date="2018-01" db="EMBL/GenBank/DDBJ databases">
        <authorList>
            <person name="Peeters C."/>
        </authorList>
    </citation>
    <scope>NUCLEOTIDE SEQUENCE [LARGE SCALE GENOMIC DNA]</scope>
</reference>
<evidence type="ECO:0000256" key="1">
    <source>
        <dbReference type="ARBA" id="ARBA00006484"/>
    </source>
</evidence>